<reference evidence="11 12" key="1">
    <citation type="submission" date="2024-06" db="EMBL/GenBank/DDBJ databases">
        <title>The Natural Products Discovery Center: Release of the First 8490 Sequenced Strains for Exploring Actinobacteria Biosynthetic Diversity.</title>
        <authorList>
            <person name="Kalkreuter E."/>
            <person name="Kautsar S.A."/>
            <person name="Yang D."/>
            <person name="Bader C.D."/>
            <person name="Teijaro C.N."/>
            <person name="Fluegel L."/>
            <person name="Davis C.M."/>
            <person name="Simpson J.R."/>
            <person name="Lauterbach L."/>
            <person name="Steele A.D."/>
            <person name="Gui C."/>
            <person name="Meng S."/>
            <person name="Li G."/>
            <person name="Viehrig K."/>
            <person name="Ye F."/>
            <person name="Su P."/>
            <person name="Kiefer A.F."/>
            <person name="Nichols A."/>
            <person name="Cepeda A.J."/>
            <person name="Yan W."/>
            <person name="Fan B."/>
            <person name="Jiang Y."/>
            <person name="Adhikari A."/>
            <person name="Zheng C.-J."/>
            <person name="Schuster L."/>
            <person name="Cowan T.M."/>
            <person name="Smanski M.J."/>
            <person name="Chevrette M.G."/>
            <person name="De Carvalho L.P.S."/>
            <person name="Shen B."/>
        </authorList>
    </citation>
    <scope>NUCLEOTIDE SEQUENCE [LARGE SCALE GENOMIC DNA]</scope>
    <source>
        <strain evidence="11 12">NPDC001615</strain>
    </source>
</reference>
<evidence type="ECO:0000256" key="5">
    <source>
        <dbReference type="ARBA" id="ARBA00022741"/>
    </source>
</evidence>
<accession>A0ABV1SUR8</accession>
<dbReference type="RefSeq" id="WP_352147272.1">
    <property type="nucleotide sequence ID" value="NZ_JBEOZY010000010.1"/>
</dbReference>
<feature type="transmembrane region" description="Helical" evidence="9">
    <location>
        <begin position="12"/>
        <end position="35"/>
    </location>
</feature>
<dbReference type="CDD" id="cd16917">
    <property type="entry name" value="HATPase_UhpB-NarQ-NarX-like"/>
    <property type="match status" value="1"/>
</dbReference>
<dbReference type="GO" id="GO:0016301">
    <property type="term" value="F:kinase activity"/>
    <property type="evidence" value="ECO:0007669"/>
    <property type="project" value="UniProtKB-KW"/>
</dbReference>
<organism evidence="11 12">
    <name type="scientific">Streptomyces violaceorubidus</name>
    <dbReference type="NCBI Taxonomy" id="284042"/>
    <lineage>
        <taxon>Bacteria</taxon>
        <taxon>Bacillati</taxon>
        <taxon>Actinomycetota</taxon>
        <taxon>Actinomycetes</taxon>
        <taxon>Kitasatosporales</taxon>
        <taxon>Streptomycetaceae</taxon>
        <taxon>Streptomyces</taxon>
    </lineage>
</organism>
<dbReference type="Gene3D" id="1.20.5.1930">
    <property type="match status" value="1"/>
</dbReference>
<evidence type="ECO:0000256" key="8">
    <source>
        <dbReference type="ARBA" id="ARBA00023012"/>
    </source>
</evidence>
<keyword evidence="6 11" id="KW-0418">Kinase</keyword>
<dbReference type="EMBL" id="JBEOZY010000010">
    <property type="protein sequence ID" value="MER6165476.1"/>
    <property type="molecule type" value="Genomic_DNA"/>
</dbReference>
<dbReference type="EC" id="2.7.13.3" evidence="2"/>
<dbReference type="Gene3D" id="3.30.565.10">
    <property type="entry name" value="Histidine kinase-like ATPase, C-terminal domain"/>
    <property type="match status" value="1"/>
</dbReference>
<evidence type="ECO:0000256" key="7">
    <source>
        <dbReference type="ARBA" id="ARBA00022840"/>
    </source>
</evidence>
<dbReference type="Proteomes" id="UP001496720">
    <property type="component" value="Unassembled WGS sequence"/>
</dbReference>
<dbReference type="PANTHER" id="PTHR24421:SF10">
    <property type="entry name" value="NITRATE_NITRITE SENSOR PROTEIN NARQ"/>
    <property type="match status" value="1"/>
</dbReference>
<evidence type="ECO:0000256" key="4">
    <source>
        <dbReference type="ARBA" id="ARBA00022679"/>
    </source>
</evidence>
<keyword evidence="5" id="KW-0547">Nucleotide-binding</keyword>
<dbReference type="InterPro" id="IPR036890">
    <property type="entry name" value="HATPase_C_sf"/>
</dbReference>
<evidence type="ECO:0000256" key="1">
    <source>
        <dbReference type="ARBA" id="ARBA00000085"/>
    </source>
</evidence>
<keyword evidence="4" id="KW-0808">Transferase</keyword>
<dbReference type="InterPro" id="IPR050482">
    <property type="entry name" value="Sensor_HK_TwoCompSys"/>
</dbReference>
<comment type="caution">
    <text evidence="11">The sequence shown here is derived from an EMBL/GenBank/DDBJ whole genome shotgun (WGS) entry which is preliminary data.</text>
</comment>
<sequence length="392" mass="41318">MIDVRQIWRGHPGAADAVVAAGAAVLTALVARAGAEGVYVYPQLSHGTVLLRVLPLGWTSGTQIALLPTLACAALYWRRRFPMALVLALVALSVTQPVVVPLLVALFTVARHRGTRTATWSAAAALLPVAAQPLVPSGGATGPTTAVSAVALVAGAVGWGLYVAGAHERVAHAEREAALRADQARQNAREEIAREMHDVLAHRLTLLSMHAGALEFHPTAPPERIAEAAGVVRRSAGEALEDLQGVLRVLRAPVIGDHAPPPQPTLRDTDRLIEEARAAGAEIELRQRLGELSTMDATTGRTAYRVLQEALTNHRKHAPGTVACVTLSGGIAQGLGITAANPVPPLPADRPHPPPGHGLTGMRERVQLAGGRMSHLLTPDGFHLEVWLPWTT</sequence>
<keyword evidence="8" id="KW-0902">Two-component regulatory system</keyword>
<protein>
    <recommendedName>
        <fullName evidence="2">histidine kinase</fullName>
        <ecNumber evidence="2">2.7.13.3</ecNumber>
    </recommendedName>
</protein>
<evidence type="ECO:0000256" key="9">
    <source>
        <dbReference type="SAM" id="Phobius"/>
    </source>
</evidence>
<feature type="transmembrane region" description="Helical" evidence="9">
    <location>
        <begin position="55"/>
        <end position="77"/>
    </location>
</feature>
<dbReference type="Pfam" id="PF07730">
    <property type="entry name" value="HisKA_3"/>
    <property type="match status" value="1"/>
</dbReference>
<feature type="transmembrane region" description="Helical" evidence="9">
    <location>
        <begin position="146"/>
        <end position="165"/>
    </location>
</feature>
<keyword evidence="9" id="KW-0472">Membrane</keyword>
<keyword evidence="12" id="KW-1185">Reference proteome</keyword>
<comment type="catalytic activity">
    <reaction evidence="1">
        <text>ATP + protein L-histidine = ADP + protein N-phospho-L-histidine.</text>
        <dbReference type="EC" id="2.7.13.3"/>
    </reaction>
</comment>
<keyword evidence="9" id="KW-0812">Transmembrane</keyword>
<dbReference type="PANTHER" id="PTHR24421">
    <property type="entry name" value="NITRATE/NITRITE SENSOR PROTEIN NARX-RELATED"/>
    <property type="match status" value="1"/>
</dbReference>
<feature type="transmembrane region" description="Helical" evidence="9">
    <location>
        <begin position="84"/>
        <end position="110"/>
    </location>
</feature>
<keyword evidence="9" id="KW-1133">Transmembrane helix</keyword>
<keyword evidence="7" id="KW-0067">ATP-binding</keyword>
<evidence type="ECO:0000256" key="3">
    <source>
        <dbReference type="ARBA" id="ARBA00022553"/>
    </source>
</evidence>
<evidence type="ECO:0000259" key="10">
    <source>
        <dbReference type="Pfam" id="PF07730"/>
    </source>
</evidence>
<keyword evidence="3" id="KW-0597">Phosphoprotein</keyword>
<dbReference type="InterPro" id="IPR011712">
    <property type="entry name" value="Sig_transdc_His_kin_sub3_dim/P"/>
</dbReference>
<evidence type="ECO:0000313" key="11">
    <source>
        <dbReference type="EMBL" id="MER6165476.1"/>
    </source>
</evidence>
<gene>
    <name evidence="11" type="ORF">ABT188_13030</name>
</gene>
<name>A0ABV1SUR8_9ACTN</name>
<evidence type="ECO:0000256" key="6">
    <source>
        <dbReference type="ARBA" id="ARBA00022777"/>
    </source>
</evidence>
<feature type="domain" description="Signal transduction histidine kinase subgroup 3 dimerisation and phosphoacceptor" evidence="10">
    <location>
        <begin position="189"/>
        <end position="253"/>
    </location>
</feature>
<evidence type="ECO:0000256" key="2">
    <source>
        <dbReference type="ARBA" id="ARBA00012438"/>
    </source>
</evidence>
<proteinExistence type="predicted"/>
<evidence type="ECO:0000313" key="12">
    <source>
        <dbReference type="Proteomes" id="UP001496720"/>
    </source>
</evidence>